<dbReference type="InterPro" id="IPR008995">
    <property type="entry name" value="Mo/tungstate-bd_C_term_dom"/>
</dbReference>
<dbReference type="GO" id="GO:0005524">
    <property type="term" value="F:ATP binding"/>
    <property type="evidence" value="ECO:0007669"/>
    <property type="project" value="UniProtKB-KW"/>
</dbReference>
<evidence type="ECO:0000259" key="12">
    <source>
        <dbReference type="PROSITE" id="PS50893"/>
    </source>
</evidence>
<dbReference type="FunFam" id="3.40.50.300:FF:000425">
    <property type="entry name" value="Probable ABC transporter, ATP-binding subunit"/>
    <property type="match status" value="1"/>
</dbReference>
<dbReference type="PANTHER" id="PTHR42781:SF4">
    <property type="entry name" value="SPERMIDINE_PUTRESCINE IMPORT ATP-BINDING PROTEIN POTA"/>
    <property type="match status" value="1"/>
</dbReference>
<dbReference type="SUPFAM" id="SSF52540">
    <property type="entry name" value="P-loop containing nucleoside triphosphate hydrolases"/>
    <property type="match status" value="1"/>
</dbReference>
<dbReference type="InterPro" id="IPR027417">
    <property type="entry name" value="P-loop_NTPase"/>
</dbReference>
<name>A0ABD6APC0_9EURY</name>
<dbReference type="InterPro" id="IPR050093">
    <property type="entry name" value="ABC_SmlMolc_Importer"/>
</dbReference>
<dbReference type="PROSITE" id="PS50893">
    <property type="entry name" value="ABC_TRANSPORTER_2"/>
    <property type="match status" value="1"/>
</dbReference>
<feature type="domain" description="ABC transporter" evidence="12">
    <location>
        <begin position="2"/>
        <end position="232"/>
    </location>
</feature>
<comment type="subcellular location">
    <subcellularLocation>
        <location evidence="1">Cell membrane</location>
        <topology evidence="1">Peripheral membrane protein</topology>
    </subcellularLocation>
</comment>
<comment type="subunit">
    <text evidence="7">The complex is composed of two ATP-binding proteins (WtpC), two transmembrane proteins (WtpB) and a solute-binding protein (WtpA).</text>
</comment>
<keyword evidence="3" id="KW-0500">Molybdenum</keyword>
<dbReference type="Gene3D" id="3.40.50.300">
    <property type="entry name" value="P-loop containing nucleotide triphosphate hydrolases"/>
    <property type="match status" value="1"/>
</dbReference>
<evidence type="ECO:0000256" key="2">
    <source>
        <dbReference type="ARBA" id="ARBA00022448"/>
    </source>
</evidence>
<evidence type="ECO:0000256" key="11">
    <source>
        <dbReference type="ARBA" id="ARBA00057369"/>
    </source>
</evidence>
<dbReference type="InterPro" id="IPR017871">
    <property type="entry name" value="ABC_transporter-like_CS"/>
</dbReference>
<evidence type="ECO:0000256" key="8">
    <source>
        <dbReference type="ARBA" id="ARBA00039025"/>
    </source>
</evidence>
<organism evidence="13 14">
    <name type="scientific">Halorubrum rutilum</name>
    <dbReference type="NCBI Taxonomy" id="1364933"/>
    <lineage>
        <taxon>Archaea</taxon>
        <taxon>Methanobacteriati</taxon>
        <taxon>Methanobacteriota</taxon>
        <taxon>Stenosarchaea group</taxon>
        <taxon>Halobacteria</taxon>
        <taxon>Halobacteriales</taxon>
        <taxon>Haloferacaceae</taxon>
        <taxon>Halorubrum</taxon>
    </lineage>
</organism>
<evidence type="ECO:0000256" key="9">
    <source>
        <dbReference type="ARBA" id="ARBA00041133"/>
    </source>
</evidence>
<keyword evidence="5 13" id="KW-0067">ATP-binding</keyword>
<dbReference type="EC" id="7.3.2.6" evidence="8"/>
<proteinExistence type="inferred from homology"/>
<dbReference type="Pfam" id="PF00005">
    <property type="entry name" value="ABC_tran"/>
    <property type="match status" value="1"/>
</dbReference>
<dbReference type="EMBL" id="JBHTBL010000011">
    <property type="protein sequence ID" value="MFC7325591.1"/>
    <property type="molecule type" value="Genomic_DNA"/>
</dbReference>
<protein>
    <recommendedName>
        <fullName evidence="9">Molybdate/tungstate import ATP-binding protein WtpC</fullName>
        <ecNumber evidence="8">7.3.2.6</ecNumber>
    </recommendedName>
</protein>
<comment type="function">
    <text evidence="11">Part of the ABC transporter complex WtpABC involved in molybdate/tungstate import. Responsible for energy coupling to the transport system.</text>
</comment>
<sequence length="371" mass="39676">MLELDGLTVEYGDLTAVDDVSLAVGEGELCCLLGPSGSGKSTVLRAISGFETPAAGRIRIDGVDVTDAPPNERDCSLVFQDWALFPRQTASENVAFGLRMNGVGTAERETRAREMLELVEMEGHGDAYPDQLSGGQKQRVALARSLAVDPDLLLLDEPLSNLDRRLRETMQLELNEIHDRVGTTMLYVTHDQDEAFTLGDRLGVMESGRLVQHDTPEAVYDDPADRFVESFLGTTNFVECTVAEPGPRPRLETPMGVGFEAGIEGSSLAPGDAVVASLRPERLSLSVAPAEETPETTVSDGGESAVAVPARVEETVYRGADLRIRLSAGETTLFVEPSVAGAPPVGAGDAVVVRFRPADALYFDGTGARCR</sequence>
<dbReference type="GO" id="GO:0005886">
    <property type="term" value="C:plasma membrane"/>
    <property type="evidence" value="ECO:0007669"/>
    <property type="project" value="UniProtKB-SubCell"/>
</dbReference>
<dbReference type="InterPro" id="IPR003439">
    <property type="entry name" value="ABC_transporter-like_ATP-bd"/>
</dbReference>
<dbReference type="AlphaFoldDB" id="A0ABD6APC0"/>
<dbReference type="SMART" id="SM00382">
    <property type="entry name" value="AAA"/>
    <property type="match status" value="1"/>
</dbReference>
<dbReference type="InterPro" id="IPR003593">
    <property type="entry name" value="AAA+_ATPase"/>
</dbReference>
<evidence type="ECO:0000313" key="14">
    <source>
        <dbReference type="Proteomes" id="UP001596545"/>
    </source>
</evidence>
<evidence type="ECO:0000256" key="4">
    <source>
        <dbReference type="ARBA" id="ARBA00022741"/>
    </source>
</evidence>
<comment type="caution">
    <text evidence="13">The sequence shown here is derived from an EMBL/GenBank/DDBJ whole genome shotgun (WGS) entry which is preliminary data.</text>
</comment>
<evidence type="ECO:0000256" key="7">
    <source>
        <dbReference type="ARBA" id="ARBA00038781"/>
    </source>
</evidence>
<dbReference type="Gene3D" id="2.40.50.100">
    <property type="match status" value="1"/>
</dbReference>
<keyword evidence="14" id="KW-1185">Reference proteome</keyword>
<evidence type="ECO:0000256" key="6">
    <source>
        <dbReference type="ARBA" id="ARBA00038307"/>
    </source>
</evidence>
<dbReference type="SUPFAM" id="SSF50331">
    <property type="entry name" value="MOP-like"/>
    <property type="match status" value="1"/>
</dbReference>
<dbReference type="InterPro" id="IPR013611">
    <property type="entry name" value="Transp-assoc_OB_typ2"/>
</dbReference>
<dbReference type="Pfam" id="PF08402">
    <property type="entry name" value="TOBE_2"/>
    <property type="match status" value="1"/>
</dbReference>
<evidence type="ECO:0000256" key="3">
    <source>
        <dbReference type="ARBA" id="ARBA00022505"/>
    </source>
</evidence>
<evidence type="ECO:0000256" key="10">
    <source>
        <dbReference type="ARBA" id="ARBA00047936"/>
    </source>
</evidence>
<dbReference type="PROSITE" id="PS00211">
    <property type="entry name" value="ABC_TRANSPORTER_1"/>
    <property type="match status" value="1"/>
</dbReference>
<keyword evidence="2" id="KW-0813">Transport</keyword>
<dbReference type="Proteomes" id="UP001596545">
    <property type="component" value="Unassembled WGS sequence"/>
</dbReference>
<evidence type="ECO:0000313" key="13">
    <source>
        <dbReference type="EMBL" id="MFC7325591.1"/>
    </source>
</evidence>
<reference evidence="13 14" key="1">
    <citation type="journal article" date="2019" name="Int. J. Syst. Evol. Microbiol.">
        <title>The Global Catalogue of Microorganisms (GCM) 10K type strain sequencing project: providing services to taxonomists for standard genome sequencing and annotation.</title>
        <authorList>
            <consortium name="The Broad Institute Genomics Platform"/>
            <consortium name="The Broad Institute Genome Sequencing Center for Infectious Disease"/>
            <person name="Wu L."/>
            <person name="Ma J."/>
        </authorList>
    </citation>
    <scope>NUCLEOTIDE SEQUENCE [LARGE SCALE GENOMIC DNA]</scope>
    <source>
        <strain evidence="13 14">CGMCC 1.12554</strain>
    </source>
</reference>
<dbReference type="PANTHER" id="PTHR42781">
    <property type="entry name" value="SPERMIDINE/PUTRESCINE IMPORT ATP-BINDING PROTEIN POTA"/>
    <property type="match status" value="1"/>
</dbReference>
<dbReference type="RefSeq" id="WP_256408313.1">
    <property type="nucleotide sequence ID" value="NZ_JANHDN010000002.1"/>
</dbReference>
<evidence type="ECO:0000256" key="5">
    <source>
        <dbReference type="ARBA" id="ARBA00022840"/>
    </source>
</evidence>
<comment type="catalytic activity">
    <reaction evidence="10">
        <text>tungstate(in) + ATP + H2O = tungstate(out) + ADP + phosphate + H(+)</text>
        <dbReference type="Rhea" id="RHEA:35027"/>
        <dbReference type="ChEBI" id="CHEBI:15377"/>
        <dbReference type="ChEBI" id="CHEBI:15378"/>
        <dbReference type="ChEBI" id="CHEBI:30616"/>
        <dbReference type="ChEBI" id="CHEBI:43474"/>
        <dbReference type="ChEBI" id="CHEBI:46502"/>
        <dbReference type="ChEBI" id="CHEBI:456216"/>
        <dbReference type="EC" id="7.3.2.6"/>
    </reaction>
</comment>
<comment type="similarity">
    <text evidence="6">Belongs to the ABC transporter superfamily. Sulfate/tungstate importer (TC 3.A.1.6) family.</text>
</comment>
<evidence type="ECO:0000256" key="1">
    <source>
        <dbReference type="ARBA" id="ARBA00004202"/>
    </source>
</evidence>
<keyword evidence="4" id="KW-0547">Nucleotide-binding</keyword>
<gene>
    <name evidence="13" type="ORF">ACFQMF_13500</name>
</gene>
<dbReference type="GO" id="GO:1901238">
    <property type="term" value="F:ABC-type tungstate transporter activity"/>
    <property type="evidence" value="ECO:0007669"/>
    <property type="project" value="UniProtKB-EC"/>
</dbReference>
<accession>A0ABD6APC0</accession>